<evidence type="ECO:0000313" key="10">
    <source>
        <dbReference type="WBParaSite" id="PEQ_0000831101-mRNA-1"/>
    </source>
</evidence>
<organism evidence="9 10">
    <name type="scientific">Parascaris equorum</name>
    <name type="common">Equine roundworm</name>
    <dbReference type="NCBI Taxonomy" id="6256"/>
    <lineage>
        <taxon>Eukaryota</taxon>
        <taxon>Metazoa</taxon>
        <taxon>Ecdysozoa</taxon>
        <taxon>Nematoda</taxon>
        <taxon>Chromadorea</taxon>
        <taxon>Rhabditida</taxon>
        <taxon>Spirurina</taxon>
        <taxon>Ascaridomorpha</taxon>
        <taxon>Ascaridoidea</taxon>
        <taxon>Ascarididae</taxon>
        <taxon>Parascaris</taxon>
    </lineage>
</organism>
<dbReference type="PROSITE" id="PS50235">
    <property type="entry name" value="USP_3"/>
    <property type="match status" value="1"/>
</dbReference>
<dbReference type="InterPro" id="IPR038765">
    <property type="entry name" value="Papain-like_cys_pep_sf"/>
</dbReference>
<dbReference type="WBParaSite" id="PEQ_0000831101-mRNA-1">
    <property type="protein sequence ID" value="PEQ_0000831101-mRNA-1"/>
    <property type="gene ID" value="PEQ_0000831101"/>
</dbReference>
<dbReference type="InterPro" id="IPR028889">
    <property type="entry name" value="USP"/>
</dbReference>
<evidence type="ECO:0000256" key="3">
    <source>
        <dbReference type="ARBA" id="ARBA00012759"/>
    </source>
</evidence>
<evidence type="ECO:0000256" key="1">
    <source>
        <dbReference type="ARBA" id="ARBA00000707"/>
    </source>
</evidence>
<comment type="similarity">
    <text evidence="2">Belongs to the peptidase C19 family.</text>
</comment>
<keyword evidence="5" id="KW-0833">Ubl conjugation pathway</keyword>
<dbReference type="Proteomes" id="UP000887564">
    <property type="component" value="Unplaced"/>
</dbReference>
<keyword evidence="7" id="KW-0788">Thiol protease</keyword>
<dbReference type="SUPFAM" id="SSF54001">
    <property type="entry name" value="Cysteine proteinases"/>
    <property type="match status" value="1"/>
</dbReference>
<evidence type="ECO:0000256" key="5">
    <source>
        <dbReference type="ARBA" id="ARBA00022786"/>
    </source>
</evidence>
<evidence type="ECO:0000256" key="2">
    <source>
        <dbReference type="ARBA" id="ARBA00009085"/>
    </source>
</evidence>
<dbReference type="GO" id="GO:0016579">
    <property type="term" value="P:protein deubiquitination"/>
    <property type="evidence" value="ECO:0007669"/>
    <property type="project" value="InterPro"/>
</dbReference>
<evidence type="ECO:0000259" key="8">
    <source>
        <dbReference type="PROSITE" id="PS50235"/>
    </source>
</evidence>
<dbReference type="PANTHER" id="PTHR21646:SF24">
    <property type="entry name" value="UBIQUITIN CARBOXYL-TERMINAL HYDROLASE"/>
    <property type="match status" value="1"/>
</dbReference>
<dbReference type="AlphaFoldDB" id="A0A914RPT6"/>
<dbReference type="InterPro" id="IPR050185">
    <property type="entry name" value="Ub_carboxyl-term_hydrolase"/>
</dbReference>
<accession>A0A914RPT6</accession>
<proteinExistence type="inferred from homology"/>
<sequence length="140" mass="15989">MHEAVLGQYVQQFSGYSQHDSQELLSFLLDGLHEDLNRVKKKVYLEAKDSGERPDSMVAAEAWQMYKMGNDSVIVDYLHGQLKSTVVCPQCKLVSVKFDPFCFLSLPLPPKERIHKVVMTLVPLSPDRKWVKVTAIVFFC</sequence>
<keyword evidence="9" id="KW-1185">Reference proteome</keyword>
<evidence type="ECO:0000313" key="9">
    <source>
        <dbReference type="Proteomes" id="UP000887564"/>
    </source>
</evidence>
<dbReference type="GO" id="GO:0006508">
    <property type="term" value="P:proteolysis"/>
    <property type="evidence" value="ECO:0007669"/>
    <property type="project" value="UniProtKB-KW"/>
</dbReference>
<dbReference type="Gene3D" id="3.90.70.10">
    <property type="entry name" value="Cysteine proteinases"/>
    <property type="match status" value="1"/>
</dbReference>
<dbReference type="CDD" id="cd02257">
    <property type="entry name" value="Peptidase_C19"/>
    <property type="match status" value="1"/>
</dbReference>
<evidence type="ECO:0000256" key="6">
    <source>
        <dbReference type="ARBA" id="ARBA00022801"/>
    </source>
</evidence>
<protein>
    <recommendedName>
        <fullName evidence="3">ubiquitinyl hydrolase 1</fullName>
        <ecNumber evidence="3">3.4.19.12</ecNumber>
    </recommendedName>
</protein>
<dbReference type="InterPro" id="IPR001394">
    <property type="entry name" value="Peptidase_C19_UCH"/>
</dbReference>
<feature type="domain" description="USP" evidence="8">
    <location>
        <begin position="1"/>
        <end position="140"/>
    </location>
</feature>
<dbReference type="PANTHER" id="PTHR21646">
    <property type="entry name" value="UBIQUITIN CARBOXYL-TERMINAL HYDROLASE"/>
    <property type="match status" value="1"/>
</dbReference>
<comment type="catalytic activity">
    <reaction evidence="1">
        <text>Thiol-dependent hydrolysis of ester, thioester, amide, peptide and isopeptide bonds formed by the C-terminal Gly of ubiquitin (a 76-residue protein attached to proteins as an intracellular targeting signal).</text>
        <dbReference type="EC" id="3.4.19.12"/>
    </reaction>
</comment>
<evidence type="ECO:0000256" key="7">
    <source>
        <dbReference type="ARBA" id="ARBA00022807"/>
    </source>
</evidence>
<dbReference type="EC" id="3.4.19.12" evidence="3"/>
<evidence type="ECO:0000256" key="4">
    <source>
        <dbReference type="ARBA" id="ARBA00022670"/>
    </source>
</evidence>
<dbReference type="GO" id="GO:0004843">
    <property type="term" value="F:cysteine-type deubiquitinase activity"/>
    <property type="evidence" value="ECO:0007669"/>
    <property type="project" value="UniProtKB-EC"/>
</dbReference>
<reference evidence="10" key="1">
    <citation type="submission" date="2022-11" db="UniProtKB">
        <authorList>
            <consortium name="WormBaseParasite"/>
        </authorList>
    </citation>
    <scope>IDENTIFICATION</scope>
</reference>
<name>A0A914RPT6_PAREQ</name>
<keyword evidence="6" id="KW-0378">Hydrolase</keyword>
<dbReference type="Pfam" id="PF00443">
    <property type="entry name" value="UCH"/>
    <property type="match status" value="1"/>
</dbReference>
<keyword evidence="4" id="KW-0645">Protease</keyword>